<dbReference type="EMBL" id="BTGU01001151">
    <property type="protein sequence ID" value="GMN70461.1"/>
    <property type="molecule type" value="Genomic_DNA"/>
</dbReference>
<reference evidence="2" key="1">
    <citation type="submission" date="2023-07" db="EMBL/GenBank/DDBJ databases">
        <title>draft genome sequence of fig (Ficus carica).</title>
        <authorList>
            <person name="Takahashi T."/>
            <person name="Nishimura K."/>
        </authorList>
    </citation>
    <scope>NUCLEOTIDE SEQUENCE</scope>
</reference>
<evidence type="ECO:0000313" key="2">
    <source>
        <dbReference type="EMBL" id="GMN70445.1"/>
    </source>
</evidence>
<evidence type="ECO:0000313" key="5">
    <source>
        <dbReference type="EMBL" id="GMN70466.1"/>
    </source>
</evidence>
<feature type="region of interest" description="Disordered" evidence="1">
    <location>
        <begin position="152"/>
        <end position="202"/>
    </location>
</feature>
<dbReference type="EMBL" id="BTGU01001152">
    <property type="protein sequence ID" value="GMN70466.1"/>
    <property type="molecule type" value="Genomic_DNA"/>
</dbReference>
<dbReference type="EMBL" id="BTGU01001149">
    <property type="protein sequence ID" value="GMN70445.1"/>
    <property type="molecule type" value="Genomic_DNA"/>
</dbReference>
<comment type="caution">
    <text evidence="2">The sequence shown here is derived from an EMBL/GenBank/DDBJ whole genome shotgun (WGS) entry which is preliminary data.</text>
</comment>
<dbReference type="AlphaFoldDB" id="A0AA88JE54"/>
<protein>
    <submittedName>
        <fullName evidence="2">Uncharacterized protein</fullName>
    </submittedName>
</protein>
<dbReference type="Proteomes" id="UP001187192">
    <property type="component" value="Unassembled WGS sequence"/>
</dbReference>
<keyword evidence="6" id="KW-1185">Reference proteome</keyword>
<accession>A0AA88JE54</accession>
<evidence type="ECO:0000313" key="6">
    <source>
        <dbReference type="Proteomes" id="UP001187192"/>
    </source>
</evidence>
<feature type="region of interest" description="Disordered" evidence="1">
    <location>
        <begin position="63"/>
        <end position="102"/>
    </location>
</feature>
<evidence type="ECO:0000313" key="4">
    <source>
        <dbReference type="EMBL" id="GMN70461.1"/>
    </source>
</evidence>
<sequence>MQSYQELPTTAEKTIFCKPRSKCTRSSDKVIPLSPLYSYYEKMSDLFRDSENDYLVDIRGFSESTDSSDSSDCTVDSAEQAGRTPDNLSSIYPRGGPALTRHAGEGAHQLRQILQLGPTTLPDRSFMDELNGVWASEQPRMQIDPQIVDLTEEEDAVEARSAGQPSTSGREEGSDKESESSKSAIPQSELIHAHQRGRSHLV</sequence>
<evidence type="ECO:0000313" key="3">
    <source>
        <dbReference type="EMBL" id="GMN70450.1"/>
    </source>
</evidence>
<feature type="compositionally biased region" description="Low complexity" evidence="1">
    <location>
        <begin position="63"/>
        <end position="77"/>
    </location>
</feature>
<dbReference type="EMBL" id="BTGU01001150">
    <property type="protein sequence ID" value="GMN70450.1"/>
    <property type="molecule type" value="Genomic_DNA"/>
</dbReference>
<organism evidence="2 6">
    <name type="scientific">Ficus carica</name>
    <name type="common">Common fig</name>
    <dbReference type="NCBI Taxonomy" id="3494"/>
    <lineage>
        <taxon>Eukaryota</taxon>
        <taxon>Viridiplantae</taxon>
        <taxon>Streptophyta</taxon>
        <taxon>Embryophyta</taxon>
        <taxon>Tracheophyta</taxon>
        <taxon>Spermatophyta</taxon>
        <taxon>Magnoliopsida</taxon>
        <taxon>eudicotyledons</taxon>
        <taxon>Gunneridae</taxon>
        <taxon>Pentapetalae</taxon>
        <taxon>rosids</taxon>
        <taxon>fabids</taxon>
        <taxon>Rosales</taxon>
        <taxon>Moraceae</taxon>
        <taxon>Ficeae</taxon>
        <taxon>Ficus</taxon>
    </lineage>
</organism>
<proteinExistence type="predicted"/>
<feature type="compositionally biased region" description="Basic and acidic residues" evidence="1">
    <location>
        <begin position="169"/>
        <end position="180"/>
    </location>
</feature>
<evidence type="ECO:0000256" key="1">
    <source>
        <dbReference type="SAM" id="MobiDB-lite"/>
    </source>
</evidence>
<feature type="compositionally biased region" description="Basic residues" evidence="1">
    <location>
        <begin position="193"/>
        <end position="202"/>
    </location>
</feature>
<name>A0AA88JE54_FICCA</name>
<gene>
    <name evidence="2" type="ORF">TIFTF001_039486</name>
    <name evidence="3" type="ORF">TIFTF001_039494</name>
    <name evidence="4" type="ORF">TIFTF001_039502</name>
    <name evidence="5" type="ORF">TIFTF001_039510</name>
</gene>